<feature type="compositionally biased region" description="Low complexity" evidence="1">
    <location>
        <begin position="266"/>
        <end position="282"/>
    </location>
</feature>
<protein>
    <recommendedName>
        <fullName evidence="2">MADF domain-containing protein</fullName>
    </recommendedName>
</protein>
<sequence length="373" mass="43248">MDHQKLVMVVSQCPPLWDRSHDKFRDQGFKASLWNKIGVELNSTGPACREAFKALREKYIREREKLSHYGSNYRPWELLDYMQFLDPYIITRKPSQGWGTPQSDDFITNIKQDPSMDMDENKQEESDTNNYGGIDLTTSDFCRALIKLVHESKALWDRHCKDYHDKPLKDRLWKSIAHTLKSDVSSCTLRWKGLREKYIRQKQKYQEGEAKWEFLDELSFLDTVIQYRKKHWQIEESSNMFATSDNSCALSQANSDYEILDDRTNDSTPNQPSSSTNPYQQSATCNSSFNNGNLKPHTPDSTLDTTINAPIRKRTMSDNSETSYNKREKSDVQERTPEQIFGEFVAAMLANKSDTDKNVAMMEIMSILAKPPT</sequence>
<feature type="compositionally biased region" description="Polar residues" evidence="1">
    <location>
        <begin position="283"/>
        <end position="308"/>
    </location>
</feature>
<dbReference type="EMBL" id="VTPC01002247">
    <property type="protein sequence ID" value="KAF2900357.1"/>
    <property type="molecule type" value="Genomic_DNA"/>
</dbReference>
<dbReference type="AlphaFoldDB" id="A0A8K0GG01"/>
<dbReference type="Pfam" id="PF10545">
    <property type="entry name" value="MADF_DNA_bdg"/>
    <property type="match status" value="2"/>
</dbReference>
<feature type="region of interest" description="Disordered" evidence="1">
    <location>
        <begin position="260"/>
        <end position="335"/>
    </location>
</feature>
<dbReference type="InterPro" id="IPR039353">
    <property type="entry name" value="TF_Adf1"/>
</dbReference>
<proteinExistence type="predicted"/>
<accession>A0A8K0GG01</accession>
<dbReference type="GO" id="GO:0005667">
    <property type="term" value="C:transcription regulator complex"/>
    <property type="evidence" value="ECO:0007669"/>
    <property type="project" value="TreeGrafter"/>
</dbReference>
<name>A0A8K0GG01_IGNLU</name>
<feature type="compositionally biased region" description="Basic and acidic residues" evidence="1">
    <location>
        <begin position="324"/>
        <end position="335"/>
    </location>
</feature>
<dbReference type="GO" id="GO:0005634">
    <property type="term" value="C:nucleus"/>
    <property type="evidence" value="ECO:0007669"/>
    <property type="project" value="TreeGrafter"/>
</dbReference>
<dbReference type="SMART" id="SM00595">
    <property type="entry name" value="MADF"/>
    <property type="match status" value="2"/>
</dbReference>
<evidence type="ECO:0000313" key="3">
    <source>
        <dbReference type="EMBL" id="KAF2900357.1"/>
    </source>
</evidence>
<feature type="domain" description="MADF" evidence="2">
    <location>
        <begin position="144"/>
        <end position="226"/>
    </location>
</feature>
<reference evidence="3" key="1">
    <citation type="submission" date="2019-08" db="EMBL/GenBank/DDBJ databases">
        <title>The genome of the North American firefly Photinus pyralis.</title>
        <authorList>
            <consortium name="Photinus pyralis genome working group"/>
            <person name="Fallon T.R."/>
            <person name="Sander Lower S.E."/>
            <person name="Weng J.-K."/>
        </authorList>
    </citation>
    <scope>NUCLEOTIDE SEQUENCE</scope>
    <source>
        <strain evidence="3">TRF0915ILg1</strain>
        <tissue evidence="3">Whole body</tissue>
    </source>
</reference>
<dbReference type="GO" id="GO:0006357">
    <property type="term" value="P:regulation of transcription by RNA polymerase II"/>
    <property type="evidence" value="ECO:0007669"/>
    <property type="project" value="TreeGrafter"/>
</dbReference>
<dbReference type="PANTHER" id="PTHR12243:SF60">
    <property type="entry name" value="SI:CH211-15D5.12-RELATED"/>
    <property type="match status" value="1"/>
</dbReference>
<feature type="domain" description="MADF" evidence="2">
    <location>
        <begin position="5"/>
        <end position="90"/>
    </location>
</feature>
<evidence type="ECO:0000256" key="1">
    <source>
        <dbReference type="SAM" id="MobiDB-lite"/>
    </source>
</evidence>
<keyword evidence="4" id="KW-1185">Reference proteome</keyword>
<evidence type="ECO:0000313" key="4">
    <source>
        <dbReference type="Proteomes" id="UP000801492"/>
    </source>
</evidence>
<comment type="caution">
    <text evidence="3">The sequence shown here is derived from an EMBL/GenBank/DDBJ whole genome shotgun (WGS) entry which is preliminary data.</text>
</comment>
<dbReference type="Proteomes" id="UP000801492">
    <property type="component" value="Unassembled WGS sequence"/>
</dbReference>
<dbReference type="OrthoDB" id="5984255at2759"/>
<gene>
    <name evidence="3" type="ORF">ILUMI_05839</name>
</gene>
<evidence type="ECO:0000259" key="2">
    <source>
        <dbReference type="PROSITE" id="PS51029"/>
    </source>
</evidence>
<dbReference type="PROSITE" id="PS51029">
    <property type="entry name" value="MADF"/>
    <property type="match status" value="2"/>
</dbReference>
<dbReference type="InterPro" id="IPR006578">
    <property type="entry name" value="MADF-dom"/>
</dbReference>
<dbReference type="PANTHER" id="PTHR12243">
    <property type="entry name" value="MADF DOMAIN TRANSCRIPTION FACTOR"/>
    <property type="match status" value="1"/>
</dbReference>
<organism evidence="3 4">
    <name type="scientific">Ignelater luminosus</name>
    <name type="common">Cucubano</name>
    <name type="synonym">Pyrophorus luminosus</name>
    <dbReference type="NCBI Taxonomy" id="2038154"/>
    <lineage>
        <taxon>Eukaryota</taxon>
        <taxon>Metazoa</taxon>
        <taxon>Ecdysozoa</taxon>
        <taxon>Arthropoda</taxon>
        <taxon>Hexapoda</taxon>
        <taxon>Insecta</taxon>
        <taxon>Pterygota</taxon>
        <taxon>Neoptera</taxon>
        <taxon>Endopterygota</taxon>
        <taxon>Coleoptera</taxon>
        <taxon>Polyphaga</taxon>
        <taxon>Elateriformia</taxon>
        <taxon>Elateroidea</taxon>
        <taxon>Elateridae</taxon>
        <taxon>Agrypninae</taxon>
        <taxon>Pyrophorini</taxon>
        <taxon>Ignelater</taxon>
    </lineage>
</organism>